<dbReference type="Pfam" id="PF13966">
    <property type="entry name" value="zf-RVT"/>
    <property type="match status" value="1"/>
</dbReference>
<sequence length="431" mass="48687">MRRTFNCVKERVVNKIHAWKGKLFSMAGREILIKAVAQATSTYLLRRCLPRPSTFHPITAAGSGQDDWRVEELIQSGQWDQDVISLNFLPIDHEAILNIPLGRGSCVDRMIWHFERRGRYMVKSGYWVATTKKTLVTSSGGGRDRRWWGLLWSLNIPNKVKVFLWRSFQGILPSFGNLVKKGIKYISTCPRCREELESVSHVLWHCPLSKEVRMESAVWQCFSKFKGPTFEAACLFAAQFCSRQDLEVFSMLAWSIWGACNLLVHERSVLSALEIVQHWVSPPFGDLKLNVDAAVQEGLVLLGLGLGFAIVLAWWLGWSLIRGGNTGRDTTTRHEFRGFGLGKIGGGSNSGHPKLTWEKTGRVRVRPVEPEPDPFFHVNFGSNVLVNFGSNPNFVSRVKFGSCRVNPLRVRVAVSSRFRVTGCVRVGEEKI</sequence>
<dbReference type="EMBL" id="BTGU01000323">
    <property type="protein sequence ID" value="GMN66424.1"/>
    <property type="molecule type" value="Genomic_DNA"/>
</dbReference>
<evidence type="ECO:0000313" key="3">
    <source>
        <dbReference type="EMBL" id="GMN66424.1"/>
    </source>
</evidence>
<keyword evidence="1" id="KW-0812">Transmembrane</keyword>
<organism evidence="3 4">
    <name type="scientific">Ficus carica</name>
    <name type="common">Common fig</name>
    <dbReference type="NCBI Taxonomy" id="3494"/>
    <lineage>
        <taxon>Eukaryota</taxon>
        <taxon>Viridiplantae</taxon>
        <taxon>Streptophyta</taxon>
        <taxon>Embryophyta</taxon>
        <taxon>Tracheophyta</taxon>
        <taxon>Spermatophyta</taxon>
        <taxon>Magnoliopsida</taxon>
        <taxon>eudicotyledons</taxon>
        <taxon>Gunneridae</taxon>
        <taxon>Pentapetalae</taxon>
        <taxon>rosids</taxon>
        <taxon>fabids</taxon>
        <taxon>Rosales</taxon>
        <taxon>Moraceae</taxon>
        <taxon>Ficeae</taxon>
        <taxon>Ficus</taxon>
    </lineage>
</organism>
<evidence type="ECO:0000259" key="2">
    <source>
        <dbReference type="Pfam" id="PF13966"/>
    </source>
</evidence>
<evidence type="ECO:0000313" key="4">
    <source>
        <dbReference type="Proteomes" id="UP001187192"/>
    </source>
</evidence>
<dbReference type="PANTHER" id="PTHR33116:SF86">
    <property type="entry name" value="REVERSE TRANSCRIPTASE DOMAIN-CONTAINING PROTEIN"/>
    <property type="match status" value="1"/>
</dbReference>
<dbReference type="AlphaFoldDB" id="A0AA88J9R3"/>
<dbReference type="Proteomes" id="UP001187192">
    <property type="component" value="Unassembled WGS sequence"/>
</dbReference>
<name>A0AA88J9R3_FICCA</name>
<gene>
    <name evidence="3" type="ORF">TIFTF001_035490</name>
</gene>
<feature type="transmembrane region" description="Helical" evidence="1">
    <location>
        <begin position="298"/>
        <end position="318"/>
    </location>
</feature>
<evidence type="ECO:0000256" key="1">
    <source>
        <dbReference type="SAM" id="Phobius"/>
    </source>
</evidence>
<dbReference type="PANTHER" id="PTHR33116">
    <property type="entry name" value="REVERSE TRANSCRIPTASE ZINC-BINDING DOMAIN-CONTAINING PROTEIN-RELATED-RELATED"/>
    <property type="match status" value="1"/>
</dbReference>
<keyword evidence="1" id="KW-1133">Transmembrane helix</keyword>
<proteinExistence type="predicted"/>
<keyword evidence="4" id="KW-1185">Reference proteome</keyword>
<dbReference type="InterPro" id="IPR026960">
    <property type="entry name" value="RVT-Znf"/>
</dbReference>
<comment type="caution">
    <text evidence="3">The sequence shown here is derived from an EMBL/GenBank/DDBJ whole genome shotgun (WGS) entry which is preliminary data.</text>
</comment>
<feature type="domain" description="Reverse transcriptase zinc-binding" evidence="2">
    <location>
        <begin position="121"/>
        <end position="212"/>
    </location>
</feature>
<keyword evidence="1" id="KW-0472">Membrane</keyword>
<accession>A0AA88J9R3</accession>
<protein>
    <recommendedName>
        <fullName evidence="2">Reverse transcriptase zinc-binding domain-containing protein</fullName>
    </recommendedName>
</protein>
<reference evidence="3" key="1">
    <citation type="submission" date="2023-07" db="EMBL/GenBank/DDBJ databases">
        <title>draft genome sequence of fig (Ficus carica).</title>
        <authorList>
            <person name="Takahashi T."/>
            <person name="Nishimura K."/>
        </authorList>
    </citation>
    <scope>NUCLEOTIDE SEQUENCE</scope>
</reference>